<gene>
    <name evidence="8" type="ORF">VZC37_22820</name>
</gene>
<evidence type="ECO:0000256" key="5">
    <source>
        <dbReference type="SAM" id="MobiDB-lite"/>
    </source>
</evidence>
<name>A0ABU7MJB7_9ACTN</name>
<dbReference type="Pfam" id="PF13193">
    <property type="entry name" value="AMP-binding_C"/>
    <property type="match status" value="1"/>
</dbReference>
<feature type="domain" description="AMP-binding enzyme C-terminal" evidence="7">
    <location>
        <begin position="406"/>
        <end position="479"/>
    </location>
</feature>
<evidence type="ECO:0000259" key="6">
    <source>
        <dbReference type="Pfam" id="PF00501"/>
    </source>
</evidence>
<feature type="compositionally biased region" description="Basic and acidic residues" evidence="5">
    <location>
        <begin position="509"/>
        <end position="519"/>
    </location>
</feature>
<dbReference type="InterPro" id="IPR020845">
    <property type="entry name" value="AMP-binding_CS"/>
</dbReference>
<feature type="region of interest" description="Disordered" evidence="5">
    <location>
        <begin position="506"/>
        <end position="526"/>
    </location>
</feature>
<evidence type="ECO:0000313" key="9">
    <source>
        <dbReference type="Proteomes" id="UP001347146"/>
    </source>
</evidence>
<accession>A0ABU7MJB7</accession>
<evidence type="ECO:0000256" key="1">
    <source>
        <dbReference type="ARBA" id="ARBA00006432"/>
    </source>
</evidence>
<evidence type="ECO:0000313" key="8">
    <source>
        <dbReference type="EMBL" id="MEE3853189.1"/>
    </source>
</evidence>
<proteinExistence type="inferred from homology"/>
<dbReference type="InterPro" id="IPR045851">
    <property type="entry name" value="AMP-bd_C_sf"/>
</dbReference>
<dbReference type="GO" id="GO:0016874">
    <property type="term" value="F:ligase activity"/>
    <property type="evidence" value="ECO:0007669"/>
    <property type="project" value="UniProtKB-KW"/>
</dbReference>
<reference evidence="8 9" key="1">
    <citation type="submission" date="2024-01" db="EMBL/GenBank/DDBJ databases">
        <title>Draft genome sequence of Gordonia sp. LSe1-13.</title>
        <authorList>
            <person name="Suphannarot A."/>
            <person name="Mingma R."/>
        </authorList>
    </citation>
    <scope>NUCLEOTIDE SEQUENCE [LARGE SCALE GENOMIC DNA]</scope>
    <source>
        <strain evidence="8 9">LSe1-13</strain>
    </source>
</reference>
<organism evidence="8 9">
    <name type="scientific">Gordonia sesuvii</name>
    <dbReference type="NCBI Taxonomy" id="3116777"/>
    <lineage>
        <taxon>Bacteria</taxon>
        <taxon>Bacillati</taxon>
        <taxon>Actinomycetota</taxon>
        <taxon>Actinomycetes</taxon>
        <taxon>Mycobacteriales</taxon>
        <taxon>Gordoniaceae</taxon>
        <taxon>Gordonia</taxon>
    </lineage>
</organism>
<dbReference type="PANTHER" id="PTHR43107">
    <property type="entry name" value="LONG-CHAIN FATTY ACID TRANSPORT PROTEIN"/>
    <property type="match status" value="1"/>
</dbReference>
<dbReference type="Proteomes" id="UP001347146">
    <property type="component" value="Unassembled WGS sequence"/>
</dbReference>
<comment type="caution">
    <text evidence="8">The sequence shown here is derived from an EMBL/GenBank/DDBJ whole genome shotgun (WGS) entry which is preliminary data.</text>
</comment>
<sequence length="526" mass="57623">MTLAELFTAVADVDDRGLHHGDEFVSWRDHVAASRARGEALRALLPDDATPHVGVLMENSPEFSYLLGAAALGSFVLVGLNTTRRGAALAADIERSDCQIVLTDKRSRHLLDGVELGVPVISIRRLASLARLLDQREEFPHRRSISTPAPDDLMMLIFTSGTTGDPKAVRCTQRKFAESGRMLADRFDIDSSDVVYLSMPMFHSNAVIAGWSVALAGGASVALRDRFSASGFLPDVRRYGVTFANYVGKPLNYILATPERPDDADNTLRIMYGNEASARDRERFARRFGCRVIDGFGSTEGGVAITRTPDTPPDALGPLRPPTAVVDPDTGEPVPTGTVGEIVNTSGPGLFSGYHNDPEASDDRMRGGMYHTGDLAWVDDDGYLHFAGRVGDWLRVDGENLGTGPIERILLRHPMVRQVAVYGVPVEIGDEIEAVLVVDGDLTAKDFTGFLQDQSDLGPKQWPHRVRLTHDLPDTATFKTVKRHLREDAIPPTWTRPIGEFRFVANRATPDRQEHEKSVDPASVRP</sequence>
<evidence type="ECO:0000256" key="3">
    <source>
        <dbReference type="ARBA" id="ARBA00022741"/>
    </source>
</evidence>
<evidence type="ECO:0000256" key="2">
    <source>
        <dbReference type="ARBA" id="ARBA00022598"/>
    </source>
</evidence>
<dbReference type="InterPro" id="IPR025110">
    <property type="entry name" value="AMP-bd_C"/>
</dbReference>
<keyword evidence="3" id="KW-0547">Nucleotide-binding</keyword>
<dbReference type="SUPFAM" id="SSF56801">
    <property type="entry name" value="Acetyl-CoA synthetase-like"/>
    <property type="match status" value="1"/>
</dbReference>
<dbReference type="InterPro" id="IPR042099">
    <property type="entry name" value="ANL_N_sf"/>
</dbReference>
<dbReference type="EMBL" id="JAZDUF010000009">
    <property type="protein sequence ID" value="MEE3853189.1"/>
    <property type="molecule type" value="Genomic_DNA"/>
</dbReference>
<dbReference type="Gene3D" id="3.30.300.30">
    <property type="match status" value="1"/>
</dbReference>
<evidence type="ECO:0000259" key="7">
    <source>
        <dbReference type="Pfam" id="PF13193"/>
    </source>
</evidence>
<protein>
    <submittedName>
        <fullName evidence="8">Long-chain-fatty-acid--CoA ligase</fullName>
    </submittedName>
</protein>
<dbReference type="PANTHER" id="PTHR43107:SF15">
    <property type="entry name" value="FATTY ACID TRANSPORT PROTEIN 3, ISOFORM A"/>
    <property type="match status" value="1"/>
</dbReference>
<keyword evidence="2 8" id="KW-0436">Ligase</keyword>
<comment type="similarity">
    <text evidence="1">Belongs to the ATP-dependent AMP-binding enzyme family.</text>
</comment>
<dbReference type="PROSITE" id="PS00455">
    <property type="entry name" value="AMP_BINDING"/>
    <property type="match status" value="1"/>
</dbReference>
<feature type="domain" description="AMP-dependent synthetase/ligase" evidence="6">
    <location>
        <begin position="20"/>
        <end position="355"/>
    </location>
</feature>
<dbReference type="Pfam" id="PF00501">
    <property type="entry name" value="AMP-binding"/>
    <property type="match status" value="1"/>
</dbReference>
<dbReference type="InterPro" id="IPR000873">
    <property type="entry name" value="AMP-dep_synth/lig_dom"/>
</dbReference>
<dbReference type="RefSeq" id="WP_330436113.1">
    <property type="nucleotide sequence ID" value="NZ_JAZDUF010000009.1"/>
</dbReference>
<keyword evidence="4" id="KW-0067">ATP-binding</keyword>
<evidence type="ECO:0000256" key="4">
    <source>
        <dbReference type="ARBA" id="ARBA00022840"/>
    </source>
</evidence>
<keyword evidence="9" id="KW-1185">Reference proteome</keyword>
<dbReference type="Gene3D" id="3.40.50.12780">
    <property type="entry name" value="N-terminal domain of ligase-like"/>
    <property type="match status" value="1"/>
</dbReference>